<dbReference type="AlphaFoldDB" id="A0A1A8TLF1"/>
<organism evidence="2 3">
    <name type="scientific">Marinomonas spartinae</name>
    <dbReference type="NCBI Taxonomy" id="1792290"/>
    <lineage>
        <taxon>Bacteria</taxon>
        <taxon>Pseudomonadati</taxon>
        <taxon>Pseudomonadota</taxon>
        <taxon>Gammaproteobacteria</taxon>
        <taxon>Oceanospirillales</taxon>
        <taxon>Oceanospirillaceae</taxon>
        <taxon>Marinomonas</taxon>
    </lineage>
</organism>
<reference evidence="2 3" key="1">
    <citation type="submission" date="2016-06" db="EMBL/GenBank/DDBJ databases">
        <authorList>
            <person name="Kjaerup R.B."/>
            <person name="Dalgaard T.S."/>
            <person name="Juul-Madsen H.R."/>
        </authorList>
    </citation>
    <scope>NUCLEOTIDE SEQUENCE [LARGE SCALE GENOMIC DNA]</scope>
    <source>
        <strain evidence="2 3">CECT 8886</strain>
    </source>
</reference>
<accession>A0A1A8TLF1</accession>
<protein>
    <submittedName>
        <fullName evidence="2">Transposase IS116/IS110/IS902 family protein</fullName>
    </submittedName>
</protein>
<dbReference type="STRING" id="1792290.MSP8886_02706"/>
<gene>
    <name evidence="2" type="ORF">MSP8886_02706</name>
</gene>
<dbReference type="GO" id="GO:0006313">
    <property type="term" value="P:DNA transposition"/>
    <property type="evidence" value="ECO:0007669"/>
    <property type="project" value="InterPro"/>
</dbReference>
<name>A0A1A8TLF1_9GAMM</name>
<dbReference type="GO" id="GO:0003677">
    <property type="term" value="F:DNA binding"/>
    <property type="evidence" value="ECO:0007669"/>
    <property type="project" value="InterPro"/>
</dbReference>
<dbReference type="InterPro" id="IPR047650">
    <property type="entry name" value="Transpos_IS110"/>
</dbReference>
<dbReference type="PANTHER" id="PTHR33055:SF3">
    <property type="entry name" value="PUTATIVE TRANSPOSASE FOR IS117-RELATED"/>
    <property type="match status" value="1"/>
</dbReference>
<evidence type="ECO:0000313" key="2">
    <source>
        <dbReference type="EMBL" id="SBS33288.1"/>
    </source>
</evidence>
<dbReference type="EMBL" id="FLOB01000006">
    <property type="protein sequence ID" value="SBS33288.1"/>
    <property type="molecule type" value="Genomic_DNA"/>
</dbReference>
<evidence type="ECO:0000259" key="1">
    <source>
        <dbReference type="Pfam" id="PF02371"/>
    </source>
</evidence>
<dbReference type="GO" id="GO:0004803">
    <property type="term" value="F:transposase activity"/>
    <property type="evidence" value="ECO:0007669"/>
    <property type="project" value="InterPro"/>
</dbReference>
<dbReference type="NCBIfam" id="NF033542">
    <property type="entry name" value="transpos_IS110"/>
    <property type="match status" value="1"/>
</dbReference>
<keyword evidence="3" id="KW-1185">Reference proteome</keyword>
<feature type="domain" description="Transposase IS116/IS110/IS902 C-terminal" evidence="1">
    <location>
        <begin position="1"/>
        <end position="74"/>
    </location>
</feature>
<dbReference type="PANTHER" id="PTHR33055">
    <property type="entry name" value="TRANSPOSASE FOR INSERTION SEQUENCE ELEMENT IS1111A"/>
    <property type="match status" value="1"/>
</dbReference>
<proteinExistence type="predicted"/>
<dbReference type="Proteomes" id="UP000092544">
    <property type="component" value="Unassembled WGS sequence"/>
</dbReference>
<dbReference type="Pfam" id="PF02371">
    <property type="entry name" value="Transposase_20"/>
    <property type="match status" value="1"/>
</dbReference>
<evidence type="ECO:0000313" key="3">
    <source>
        <dbReference type="Proteomes" id="UP000092544"/>
    </source>
</evidence>
<dbReference type="InterPro" id="IPR003346">
    <property type="entry name" value="Transposase_20"/>
</dbReference>
<sequence>MKVEGIGPLTATALIATVGDIREFKNGRQFSAWLGLVPRQRSSGGKTRYGRITKRGDVYLRTLLVHGARAVMRFIDNNHDRKSKWVKAIKERRGFNKAAVALAAKHARILWAILSKGSDYRVYPVNGGE</sequence>